<feature type="compositionally biased region" description="Low complexity" evidence="6">
    <location>
        <begin position="717"/>
        <end position="748"/>
    </location>
</feature>
<evidence type="ECO:0000256" key="2">
    <source>
        <dbReference type="ARBA" id="ARBA00023015"/>
    </source>
</evidence>
<feature type="domain" description="Zn(2)-C6 fungal-type" evidence="7">
    <location>
        <begin position="27"/>
        <end position="63"/>
    </location>
</feature>
<dbReference type="InterPro" id="IPR036864">
    <property type="entry name" value="Zn2-C6_fun-type_DNA-bd_sf"/>
</dbReference>
<keyword evidence="2" id="KW-0805">Transcription regulation</keyword>
<dbReference type="SUPFAM" id="SSF57701">
    <property type="entry name" value="Zn2/Cys6 DNA-binding domain"/>
    <property type="match status" value="1"/>
</dbReference>
<dbReference type="Gene3D" id="4.10.240.10">
    <property type="entry name" value="Zn(2)-C6 fungal-type DNA-binding domain"/>
    <property type="match status" value="1"/>
</dbReference>
<dbReference type="CDD" id="cd12148">
    <property type="entry name" value="fungal_TF_MHR"/>
    <property type="match status" value="1"/>
</dbReference>
<dbReference type="Pfam" id="PF00172">
    <property type="entry name" value="Zn_clus"/>
    <property type="match status" value="1"/>
</dbReference>
<dbReference type="PROSITE" id="PS50048">
    <property type="entry name" value="ZN2_CY6_FUNGAL_2"/>
    <property type="match status" value="1"/>
</dbReference>
<name>A0ABR3D5Y5_NEUIN</name>
<dbReference type="PANTHER" id="PTHR31845">
    <property type="entry name" value="FINGER DOMAIN PROTEIN, PUTATIVE-RELATED"/>
    <property type="match status" value="1"/>
</dbReference>
<evidence type="ECO:0000313" key="8">
    <source>
        <dbReference type="EMBL" id="KAL0468034.1"/>
    </source>
</evidence>
<dbReference type="CDD" id="cd00067">
    <property type="entry name" value="GAL4"/>
    <property type="match status" value="1"/>
</dbReference>
<evidence type="ECO:0000259" key="7">
    <source>
        <dbReference type="PROSITE" id="PS50048"/>
    </source>
</evidence>
<evidence type="ECO:0000256" key="4">
    <source>
        <dbReference type="ARBA" id="ARBA00023163"/>
    </source>
</evidence>
<dbReference type="Proteomes" id="UP001451303">
    <property type="component" value="Unassembled WGS sequence"/>
</dbReference>
<protein>
    <recommendedName>
        <fullName evidence="7">Zn(2)-C6 fungal-type domain-containing protein</fullName>
    </recommendedName>
</protein>
<sequence length="861" mass="94372">MPDVTVATPSEGTRESRKDSNSRRAAACLVCRRSKIRCEKGKSRHNDDDRCQRCLQLGVQCVRPEFHVGRRKGVKNKRTGLEKALHQVEQAVKRSGASLHGIEATKFVSELKEILGAGSLTPLADGDSKQPSTGHTRTSSAISRRPSETLMADVSEDSGDSSMSDHDDMSIPQDSTPSQSHVADESLAVDDAENPLQLLARASDLHVSPKPVGELSTAEITHSHQHPRQKKQTEKLSEVEKFFKFTQFSLDCGPELDPIDLGLLTSEEAESLFDFFHKSLAHTRWGLDPILYTAFFTRSRSAFLFTSICAAAALFMPRQGALSRRLSNHCKTLVNRIIVDRYRSVEIVLAFMVNVPWMFPGKHSTDDETCWYVSMATTMALDLFLHKIVVAMDAIRDGSYNGGIARADCIDPKVALSLDGFGDVDSESELGRRLLRRRERCWIALFVLERGMCLARGRSYTVPVTPLLRRCDEWHMSDIADIMDGHLVSMAVLRRDLDDLFNSIRAVCDGSRDTLADGGLIAQSIQMSVDKFFEQWHAKWTIPIGTGPQHRLPPYVQILVTHTRLSIYSIVINHPTAPTEVRHFFHAAGLSSALNVMRSAIQGQEQLSSMPNNTAIMISFAACFALRLSGQLSGGTSSLAPSVRTLIEETAGVLERIGTATDHRNGMSTLYGKYLKYIVKKAAATSYEHMASTVRPRNETAMTADRGPPHVAFSRHGGPSASSSLSPSTLATYQHSSQQQGTSTTNMSNTNYGIPTDAALSATSAGPFLEPSSSTPSSLWAATEPILLQFSSMSDDQVLEALNNEFHVDPATAASNSNANSNSSMYHHQHHVGGSGLSSLWDDTGVLPDWLNSANLPEFGV</sequence>
<dbReference type="InterPro" id="IPR001138">
    <property type="entry name" value="Zn2Cys6_DnaBD"/>
</dbReference>
<keyword evidence="4" id="KW-0804">Transcription</keyword>
<accession>A0ABR3D5Y5</accession>
<keyword evidence="9" id="KW-1185">Reference proteome</keyword>
<dbReference type="EMBL" id="JAVLET010000008">
    <property type="protein sequence ID" value="KAL0468034.1"/>
    <property type="molecule type" value="Genomic_DNA"/>
</dbReference>
<comment type="subcellular location">
    <subcellularLocation>
        <location evidence="1">Nucleus</location>
    </subcellularLocation>
</comment>
<feature type="compositionally biased region" description="Polar residues" evidence="6">
    <location>
        <begin position="129"/>
        <end position="142"/>
    </location>
</feature>
<feature type="compositionally biased region" description="Polar residues" evidence="6">
    <location>
        <begin position="172"/>
        <end position="181"/>
    </location>
</feature>
<proteinExistence type="predicted"/>
<feature type="region of interest" description="Disordered" evidence="6">
    <location>
        <begin position="120"/>
        <end position="184"/>
    </location>
</feature>
<evidence type="ECO:0000256" key="1">
    <source>
        <dbReference type="ARBA" id="ARBA00004123"/>
    </source>
</evidence>
<evidence type="ECO:0000256" key="5">
    <source>
        <dbReference type="ARBA" id="ARBA00023242"/>
    </source>
</evidence>
<organism evidence="8 9">
    <name type="scientific">Neurospora intermedia</name>
    <dbReference type="NCBI Taxonomy" id="5142"/>
    <lineage>
        <taxon>Eukaryota</taxon>
        <taxon>Fungi</taxon>
        <taxon>Dikarya</taxon>
        <taxon>Ascomycota</taxon>
        <taxon>Pezizomycotina</taxon>
        <taxon>Sordariomycetes</taxon>
        <taxon>Sordariomycetidae</taxon>
        <taxon>Sordariales</taxon>
        <taxon>Sordariaceae</taxon>
        <taxon>Neurospora</taxon>
    </lineage>
</organism>
<keyword evidence="3" id="KW-0238">DNA-binding</keyword>
<evidence type="ECO:0000313" key="9">
    <source>
        <dbReference type="Proteomes" id="UP001451303"/>
    </source>
</evidence>
<reference evidence="8 9" key="1">
    <citation type="submission" date="2023-09" db="EMBL/GenBank/DDBJ databases">
        <title>Multi-omics analysis of a traditional fermented food reveals byproduct-associated fungal strains for waste-to-food upcycling.</title>
        <authorList>
            <consortium name="Lawrence Berkeley National Laboratory"/>
            <person name="Rekdal V.M."/>
            <person name="Villalobos-Escobedo J.M."/>
            <person name="Rodriguez-Valeron N."/>
            <person name="Garcia M.O."/>
            <person name="Vasquez D.P."/>
            <person name="Damayanti I."/>
            <person name="Sorensen P.M."/>
            <person name="Baidoo E.E."/>
            <person name="De Carvalho A.C."/>
            <person name="Riley R."/>
            <person name="Lipzen A."/>
            <person name="He G."/>
            <person name="Yan M."/>
            <person name="Haridas S."/>
            <person name="Daum C."/>
            <person name="Yoshinaga Y."/>
            <person name="Ng V."/>
            <person name="Grigoriev I.V."/>
            <person name="Munk R."/>
            <person name="Nuraida L."/>
            <person name="Wijaya C.H."/>
            <person name="Morales P.-C."/>
            <person name="Keasling J.D."/>
        </authorList>
    </citation>
    <scope>NUCLEOTIDE SEQUENCE [LARGE SCALE GENOMIC DNA]</scope>
    <source>
        <strain evidence="8 9">FGSC 2613</strain>
    </source>
</reference>
<feature type="region of interest" description="Disordered" evidence="6">
    <location>
        <begin position="1"/>
        <end position="23"/>
    </location>
</feature>
<dbReference type="PANTHER" id="PTHR31845:SF17">
    <property type="entry name" value="ZN(II)2CYS6 TRANSCRIPTION FACTOR (EUROFUNG)"/>
    <property type="match status" value="1"/>
</dbReference>
<comment type="caution">
    <text evidence="8">The sequence shown here is derived from an EMBL/GenBank/DDBJ whole genome shotgun (WGS) entry which is preliminary data.</text>
</comment>
<evidence type="ECO:0000256" key="3">
    <source>
        <dbReference type="ARBA" id="ARBA00023125"/>
    </source>
</evidence>
<feature type="region of interest" description="Disordered" evidence="6">
    <location>
        <begin position="710"/>
        <end position="748"/>
    </location>
</feature>
<feature type="compositionally biased region" description="Basic and acidic residues" evidence="6">
    <location>
        <begin position="12"/>
        <end position="22"/>
    </location>
</feature>
<dbReference type="InterPro" id="IPR051089">
    <property type="entry name" value="prtT"/>
</dbReference>
<gene>
    <name evidence="8" type="ORF">QR685DRAFT_574149</name>
</gene>
<keyword evidence="5" id="KW-0539">Nucleus</keyword>
<dbReference type="SMART" id="SM00066">
    <property type="entry name" value="GAL4"/>
    <property type="match status" value="1"/>
</dbReference>
<dbReference type="PROSITE" id="PS00463">
    <property type="entry name" value="ZN2_CY6_FUNGAL_1"/>
    <property type="match status" value="1"/>
</dbReference>
<evidence type="ECO:0000256" key="6">
    <source>
        <dbReference type="SAM" id="MobiDB-lite"/>
    </source>
</evidence>